<dbReference type="PANTHER" id="PTHR10509:SF85">
    <property type="entry name" value="O-METHYLTRANSFERASE RV1220C-RELATED"/>
    <property type="match status" value="1"/>
</dbReference>
<reference evidence="4 5" key="1">
    <citation type="submission" date="2016-09" db="EMBL/GenBank/DDBJ databases">
        <authorList>
            <person name="Capua I."/>
            <person name="De Benedictis P."/>
            <person name="Joannis T."/>
            <person name="Lombin L.H."/>
            <person name="Cattoli G."/>
        </authorList>
    </citation>
    <scope>NUCLEOTIDE SEQUENCE [LARGE SCALE GENOMIC DNA]</scope>
    <source>
        <strain evidence="4 5">ISLP-3</strain>
    </source>
</reference>
<dbReference type="STRING" id="1814289.SAMN05216410_1872"/>
<keyword evidence="5" id="KW-1185">Reference proteome</keyword>
<evidence type="ECO:0000256" key="3">
    <source>
        <dbReference type="ARBA" id="ARBA00022691"/>
    </source>
</evidence>
<dbReference type="Proteomes" id="UP000199039">
    <property type="component" value="Unassembled WGS sequence"/>
</dbReference>
<dbReference type="InterPro" id="IPR002935">
    <property type="entry name" value="SAM_O-MeTrfase"/>
</dbReference>
<keyword evidence="2 4" id="KW-0808">Transferase</keyword>
<dbReference type="GO" id="GO:0008171">
    <property type="term" value="F:O-methyltransferase activity"/>
    <property type="evidence" value="ECO:0007669"/>
    <property type="project" value="InterPro"/>
</dbReference>
<dbReference type="PANTHER" id="PTHR10509">
    <property type="entry name" value="O-METHYLTRANSFERASE-RELATED"/>
    <property type="match status" value="1"/>
</dbReference>
<accession>A0A1G6MHK6</accession>
<sequence length="257" mass="26691">MLIVRTSPALSAQVGALVSNLPRAGCDGSIASDPRLRLSPLEGTISADRAQSWAYAEDFIAEDPVVLGARDRAAQLGCYSILPGGAAALTVLTAAVGARAVVEVGTGTGVASLAMLRGMDDDGVLTTIDVEVEHQRAAKKAFAEAGIRAPRTRTISGRALDVLPRLTDAAYDLVFVSAAETSCAAYVDQALRLLRAGGLLVVDNALWGGQVADPARRDPGTTAVRDVGRQLRDDERVLPALLPVGDGLLVAVRRADS</sequence>
<evidence type="ECO:0000313" key="4">
    <source>
        <dbReference type="EMBL" id="SDC54476.1"/>
    </source>
</evidence>
<dbReference type="GO" id="GO:0032259">
    <property type="term" value="P:methylation"/>
    <property type="evidence" value="ECO:0007669"/>
    <property type="project" value="UniProtKB-KW"/>
</dbReference>
<evidence type="ECO:0000256" key="1">
    <source>
        <dbReference type="ARBA" id="ARBA00022603"/>
    </source>
</evidence>
<dbReference type="InterPro" id="IPR050362">
    <property type="entry name" value="Cation-dep_OMT"/>
</dbReference>
<dbReference type="EMBL" id="FMYH01000003">
    <property type="protein sequence ID" value="SDC54476.1"/>
    <property type="molecule type" value="Genomic_DNA"/>
</dbReference>
<dbReference type="SUPFAM" id="SSF53335">
    <property type="entry name" value="S-adenosyl-L-methionine-dependent methyltransferases"/>
    <property type="match status" value="1"/>
</dbReference>
<evidence type="ECO:0000256" key="2">
    <source>
        <dbReference type="ARBA" id="ARBA00022679"/>
    </source>
</evidence>
<keyword evidence="1 4" id="KW-0489">Methyltransferase</keyword>
<proteinExistence type="predicted"/>
<dbReference type="Pfam" id="PF01596">
    <property type="entry name" value="Methyltransf_3"/>
    <property type="match status" value="1"/>
</dbReference>
<dbReference type="InterPro" id="IPR029063">
    <property type="entry name" value="SAM-dependent_MTases_sf"/>
</dbReference>
<organism evidence="4 5">
    <name type="scientific">Sanguibacter gelidistatuariae</name>
    <dbReference type="NCBI Taxonomy" id="1814289"/>
    <lineage>
        <taxon>Bacteria</taxon>
        <taxon>Bacillati</taxon>
        <taxon>Actinomycetota</taxon>
        <taxon>Actinomycetes</taxon>
        <taxon>Micrococcales</taxon>
        <taxon>Sanguibacteraceae</taxon>
        <taxon>Sanguibacter</taxon>
    </lineage>
</organism>
<dbReference type="Gene3D" id="3.40.50.150">
    <property type="entry name" value="Vaccinia Virus protein VP39"/>
    <property type="match status" value="1"/>
</dbReference>
<evidence type="ECO:0000313" key="5">
    <source>
        <dbReference type="Proteomes" id="UP000199039"/>
    </source>
</evidence>
<keyword evidence="3" id="KW-0949">S-adenosyl-L-methionine</keyword>
<name>A0A1G6MHK6_9MICO</name>
<dbReference type="PROSITE" id="PS51682">
    <property type="entry name" value="SAM_OMT_I"/>
    <property type="match status" value="1"/>
</dbReference>
<dbReference type="AlphaFoldDB" id="A0A1G6MHK6"/>
<dbReference type="OrthoDB" id="4774874at2"/>
<dbReference type="GO" id="GO:0008757">
    <property type="term" value="F:S-adenosylmethionine-dependent methyltransferase activity"/>
    <property type="evidence" value="ECO:0007669"/>
    <property type="project" value="TreeGrafter"/>
</dbReference>
<gene>
    <name evidence="4" type="ORF">SAMN05216410_1872</name>
</gene>
<protein>
    <submittedName>
        <fullName evidence="4">Predicted O-methyltransferase YrrM</fullName>
    </submittedName>
</protein>